<reference evidence="2 3" key="1">
    <citation type="submission" date="2019-03" db="EMBL/GenBank/DDBJ databases">
        <title>Genomic Encyclopedia of Type Strains, Phase IV (KMG-IV): sequencing the most valuable type-strain genomes for metagenomic binning, comparative biology and taxonomic classification.</title>
        <authorList>
            <person name="Goeker M."/>
        </authorList>
    </citation>
    <scope>NUCLEOTIDE SEQUENCE [LARGE SCALE GENOMIC DNA]</scope>
    <source>
        <strain evidence="2 3">DSM 102940</strain>
    </source>
</reference>
<evidence type="ECO:0000259" key="1">
    <source>
        <dbReference type="Pfam" id="PF04754"/>
    </source>
</evidence>
<dbReference type="AlphaFoldDB" id="A0A4R2K6R7"/>
<dbReference type="RefSeq" id="WP_132247854.1">
    <property type="nucleotide sequence ID" value="NZ_SLWV01000036.1"/>
</dbReference>
<dbReference type="InterPro" id="IPR051699">
    <property type="entry name" value="Rpn/YhgA-like_nuclease"/>
</dbReference>
<dbReference type="PANTHER" id="PTHR34611:SF2">
    <property type="entry name" value="INACTIVE RECOMBINATION-PROMOTING NUCLEASE-LIKE PROTEIN RPNE-RELATED"/>
    <property type="match status" value="1"/>
</dbReference>
<dbReference type="InterPro" id="IPR006842">
    <property type="entry name" value="Transposase_31"/>
</dbReference>
<dbReference type="GO" id="GO:0006310">
    <property type="term" value="P:DNA recombination"/>
    <property type="evidence" value="ECO:0007669"/>
    <property type="project" value="TreeGrafter"/>
</dbReference>
<organism evidence="2 3">
    <name type="scientific">Marinisporobacter balticus</name>
    <dbReference type="NCBI Taxonomy" id="2018667"/>
    <lineage>
        <taxon>Bacteria</taxon>
        <taxon>Bacillati</taxon>
        <taxon>Bacillota</taxon>
        <taxon>Clostridia</taxon>
        <taxon>Peptostreptococcales</taxon>
        <taxon>Thermotaleaceae</taxon>
        <taxon>Marinisporobacter</taxon>
    </lineage>
</organism>
<evidence type="ECO:0000313" key="2">
    <source>
        <dbReference type="EMBL" id="TCO68983.1"/>
    </source>
</evidence>
<dbReference type="GO" id="GO:1990238">
    <property type="term" value="F:double-stranded DNA endonuclease activity"/>
    <property type="evidence" value="ECO:0007669"/>
    <property type="project" value="TreeGrafter"/>
</dbReference>
<accession>A0A4R2K6R7</accession>
<dbReference type="Proteomes" id="UP000294919">
    <property type="component" value="Unassembled WGS sequence"/>
</dbReference>
<dbReference type="PANTHER" id="PTHR34611">
    <property type="match status" value="1"/>
</dbReference>
<dbReference type="EMBL" id="SLWV01000036">
    <property type="protein sequence ID" value="TCO68983.1"/>
    <property type="molecule type" value="Genomic_DNA"/>
</dbReference>
<evidence type="ECO:0000313" key="3">
    <source>
        <dbReference type="Proteomes" id="UP000294919"/>
    </source>
</evidence>
<feature type="domain" description="Transposase (putative) YhgA-like" evidence="1">
    <location>
        <begin position="9"/>
        <end position="211"/>
    </location>
</feature>
<keyword evidence="3" id="KW-1185">Reference proteome</keyword>
<comment type="caution">
    <text evidence="2">The sequence shown here is derived from an EMBL/GenBank/DDBJ whole genome shotgun (WGS) entry which is preliminary data.</text>
</comment>
<protein>
    <submittedName>
        <fullName evidence="2">Putative transposase/invertase (TIGR01784 family)</fullName>
    </submittedName>
</protein>
<proteinExistence type="predicted"/>
<dbReference type="Pfam" id="PF04754">
    <property type="entry name" value="Transposase_31"/>
    <property type="match status" value="1"/>
</dbReference>
<dbReference type="OrthoDB" id="1980949at2"/>
<sequence>MPKEEIHHPHDVGYKHIFSHKQTFLELLRSFVKKDWVNLIKEEDLILVDKSYVLPDFEEEESDIVYRINIDGKEIIFYILLEFQSKVDFQMPIRLLFYMVEIWRELLKNTSKKTRRRKSFKLPAIIPIVLYNGKNNWTAAKSFKEILNGYELFEENILDFNYTLFDINRYEEEELYTIANLVSAVFLLDQEMDEKKLIRRLRRSISILKKISPEQFSVFKQWLKKIIKPRLDEKLQSEIEKILDKSNQEEVDFMVYNLEKTLDNIEKKGIKQGISKGIEQGIIQGENNKSLTVARNMLIKGFNVEDIVDIVGLSRPKILKIKKEIDDMKN</sequence>
<name>A0A4R2K6R7_9FIRM</name>
<gene>
    <name evidence="2" type="ORF">EV214_1369</name>
</gene>